<dbReference type="Pfam" id="PF00172">
    <property type="entry name" value="Zn_clus"/>
    <property type="match status" value="1"/>
</dbReference>
<name>A0A0G4N8E6_VERLO</name>
<evidence type="ECO:0000313" key="3">
    <source>
        <dbReference type="EMBL" id="CRK42669.1"/>
    </source>
</evidence>
<evidence type="ECO:0000313" key="4">
    <source>
        <dbReference type="Proteomes" id="UP000045706"/>
    </source>
</evidence>
<sequence>MPPRLGYKKSRGGCARCKRRRVKCDEKRPCTAALSDAPTGPVRLWFAANTPHLVVHAPLNARP</sequence>
<dbReference type="SUPFAM" id="SSF57701">
    <property type="entry name" value="Zn2/Cys6 DNA-binding domain"/>
    <property type="match status" value="1"/>
</dbReference>
<feature type="domain" description="Zn(2)-C6 fungal-type" evidence="2">
    <location>
        <begin position="13"/>
        <end position="31"/>
    </location>
</feature>
<dbReference type="InterPro" id="IPR036864">
    <property type="entry name" value="Zn2-C6_fun-type_DNA-bd_sf"/>
</dbReference>
<keyword evidence="1" id="KW-0539">Nucleus</keyword>
<evidence type="ECO:0000256" key="1">
    <source>
        <dbReference type="ARBA" id="ARBA00023242"/>
    </source>
</evidence>
<evidence type="ECO:0000259" key="2">
    <source>
        <dbReference type="Pfam" id="PF00172"/>
    </source>
</evidence>
<gene>
    <name evidence="3" type="ORF">BN1723_019031</name>
</gene>
<dbReference type="AlphaFoldDB" id="A0A0G4N8E6"/>
<dbReference type="Proteomes" id="UP000045706">
    <property type="component" value="Unassembled WGS sequence"/>
</dbReference>
<protein>
    <recommendedName>
        <fullName evidence="2">Zn(2)-C6 fungal-type domain-containing protein</fullName>
    </recommendedName>
</protein>
<accession>A0A0G4N8E6</accession>
<organism evidence="3 4">
    <name type="scientific">Verticillium longisporum</name>
    <name type="common">Verticillium dahliae var. longisporum</name>
    <dbReference type="NCBI Taxonomy" id="100787"/>
    <lineage>
        <taxon>Eukaryota</taxon>
        <taxon>Fungi</taxon>
        <taxon>Dikarya</taxon>
        <taxon>Ascomycota</taxon>
        <taxon>Pezizomycotina</taxon>
        <taxon>Sordariomycetes</taxon>
        <taxon>Hypocreomycetidae</taxon>
        <taxon>Glomerellales</taxon>
        <taxon>Plectosphaerellaceae</taxon>
        <taxon>Verticillium</taxon>
    </lineage>
</organism>
<proteinExistence type="predicted"/>
<dbReference type="GO" id="GO:0000981">
    <property type="term" value="F:DNA-binding transcription factor activity, RNA polymerase II-specific"/>
    <property type="evidence" value="ECO:0007669"/>
    <property type="project" value="InterPro"/>
</dbReference>
<dbReference type="InterPro" id="IPR001138">
    <property type="entry name" value="Zn2Cys6_DnaBD"/>
</dbReference>
<dbReference type="EMBL" id="CVQI01032881">
    <property type="protein sequence ID" value="CRK42669.1"/>
    <property type="molecule type" value="Genomic_DNA"/>
</dbReference>
<dbReference type="GO" id="GO:0008270">
    <property type="term" value="F:zinc ion binding"/>
    <property type="evidence" value="ECO:0007669"/>
    <property type="project" value="InterPro"/>
</dbReference>
<reference evidence="4" key="1">
    <citation type="submission" date="2015-05" db="EMBL/GenBank/DDBJ databases">
        <authorList>
            <person name="Fogelqvist Johan"/>
        </authorList>
    </citation>
    <scope>NUCLEOTIDE SEQUENCE [LARGE SCALE GENOMIC DNA]</scope>
</reference>